<dbReference type="RefSeq" id="XP_010905647.1">
    <property type="nucleotide sequence ID" value="XM_010907345.1"/>
</dbReference>
<accession>A0A6I9Q9T3</accession>
<evidence type="ECO:0000313" key="3">
    <source>
        <dbReference type="RefSeq" id="XP_010905647.1"/>
    </source>
</evidence>
<name>A0A6I9Q9T3_ELAGV</name>
<feature type="compositionally biased region" description="Polar residues" evidence="1">
    <location>
        <begin position="122"/>
        <end position="136"/>
    </location>
</feature>
<keyword evidence="2" id="KW-1185">Reference proteome</keyword>
<evidence type="ECO:0000313" key="2">
    <source>
        <dbReference type="Proteomes" id="UP000504607"/>
    </source>
</evidence>
<feature type="region of interest" description="Disordered" evidence="1">
    <location>
        <begin position="116"/>
        <end position="136"/>
    </location>
</feature>
<organism evidence="2 3">
    <name type="scientific">Elaeis guineensis var. tenera</name>
    <name type="common">Oil palm</name>
    <dbReference type="NCBI Taxonomy" id="51953"/>
    <lineage>
        <taxon>Eukaryota</taxon>
        <taxon>Viridiplantae</taxon>
        <taxon>Streptophyta</taxon>
        <taxon>Embryophyta</taxon>
        <taxon>Tracheophyta</taxon>
        <taxon>Spermatophyta</taxon>
        <taxon>Magnoliopsida</taxon>
        <taxon>Liliopsida</taxon>
        <taxon>Arecaceae</taxon>
        <taxon>Arecoideae</taxon>
        <taxon>Cocoseae</taxon>
        <taxon>Elaeidinae</taxon>
        <taxon>Elaeis</taxon>
    </lineage>
</organism>
<gene>
    <name evidence="3" type="primary">LOC105032784</name>
</gene>
<reference evidence="3" key="1">
    <citation type="submission" date="2025-08" db="UniProtKB">
        <authorList>
            <consortium name="RefSeq"/>
        </authorList>
    </citation>
    <scope>IDENTIFICATION</scope>
</reference>
<protein>
    <submittedName>
        <fullName evidence="3">Uncharacterized protein LOC105032784</fullName>
    </submittedName>
</protein>
<dbReference type="AlphaFoldDB" id="A0A6I9Q9T3"/>
<dbReference type="InParanoid" id="A0A6I9Q9T3"/>
<dbReference type="SUPFAM" id="SSF57756">
    <property type="entry name" value="Retrovirus zinc finger-like domains"/>
    <property type="match status" value="1"/>
</dbReference>
<sequence>MEYKKYRDIDRLLKLLTMLSPKFESVCASILHRDSLPSLSSALNELLSEEICKGLLTTKQHHQEAILFAKNKGITPLSKGTSSFPHRSDGKIDWSKVQCHFCHEFGHTAIKCPKKNRRLTPSRPTTAVGTTTDLVNNESGHKGSTPIFTATEVEDILVKALARQGNITSSSASALSATSGYANIPSHLSIRNVYYVPNLSVNLLFVDQLVENGLECIFSNYWEQQLKKVIGIGRKVNRLFEIVWLYTP</sequence>
<dbReference type="GO" id="GO:0008270">
    <property type="term" value="F:zinc ion binding"/>
    <property type="evidence" value="ECO:0007669"/>
    <property type="project" value="InterPro"/>
</dbReference>
<dbReference type="OrthoDB" id="1706811at2759"/>
<dbReference type="PANTHER" id="PTHR34222:SF100">
    <property type="entry name" value="CCHC-TYPE DOMAIN-CONTAINING PROTEIN"/>
    <property type="match status" value="1"/>
</dbReference>
<dbReference type="PANTHER" id="PTHR34222">
    <property type="entry name" value="GAG_PRE-INTEGRS DOMAIN-CONTAINING PROTEIN"/>
    <property type="match status" value="1"/>
</dbReference>
<evidence type="ECO:0000256" key="1">
    <source>
        <dbReference type="SAM" id="MobiDB-lite"/>
    </source>
</evidence>
<dbReference type="GO" id="GO:0003676">
    <property type="term" value="F:nucleic acid binding"/>
    <property type="evidence" value="ECO:0007669"/>
    <property type="project" value="InterPro"/>
</dbReference>
<proteinExistence type="predicted"/>
<dbReference type="Proteomes" id="UP000504607">
    <property type="component" value="Unplaced"/>
</dbReference>
<dbReference type="Gene3D" id="4.10.60.10">
    <property type="entry name" value="Zinc finger, CCHC-type"/>
    <property type="match status" value="1"/>
</dbReference>
<dbReference type="InterPro" id="IPR036875">
    <property type="entry name" value="Znf_CCHC_sf"/>
</dbReference>